<protein>
    <recommendedName>
        <fullName evidence="2">FMN-binding domain-containing protein</fullName>
    </recommendedName>
</protein>
<reference evidence="3 4" key="1">
    <citation type="journal article" date="2016" name="DNA Res.">
        <title>The complete genome sequencing of Prevotella intermedia strain OMA14 and a subsequent fine-scale, intra-species genomic comparison reveal an unusual amplification of conjugative and mobile transposons and identify a novel Prevotella-lineage-specific repeat.</title>
        <authorList>
            <person name="Naito M."/>
            <person name="Ogura Y."/>
            <person name="Itoh T."/>
            <person name="Shoji M."/>
            <person name="Okamoto M."/>
            <person name="Hayashi T."/>
            <person name="Nakayama K."/>
        </authorList>
    </citation>
    <scope>NUCLEOTIDE SEQUENCE [LARGE SCALE GENOMIC DNA]</scope>
    <source>
        <strain evidence="3 4">OMA14</strain>
    </source>
</reference>
<name>A0A0T7AQ13_PREIN</name>
<evidence type="ECO:0000259" key="2">
    <source>
        <dbReference type="SMART" id="SM00900"/>
    </source>
</evidence>
<sequence length="358" mass="39861">MMKKLQQILMLATCMFVLMVAAIQRDGKVWGRSIKTLLADSVKTAKIDTMRTLDDGTKVINTTELGKDIVGYSGAVPLDIYIKDGKVVQVKALKNAETPEFFEQVKPLLTKWNGKTIEQAQALKVDAVSGATFSSHGIIGNMHQGLAYAEKKAIEPTILEQMNLDAKAVAGLLVVLLAATIPLFYRSKRYHTVQLLLNVVVLGFGCGTFLSWTLFINFMSSGINFWASLVPIIMLITAFVYPLFGKKNYYCTNVCPCGAFQDLAAKTKNKKWRMGANTVKRLNAFRKLLFAVLLVLTLSGIWFEWIDYEVFSAFIFQTASVFVLVLGGVVAVLSFFVPRPYCRFVCPTGTFFKIAEHR</sequence>
<dbReference type="EMBL" id="AP014598">
    <property type="protein sequence ID" value="BAU19221.1"/>
    <property type="molecule type" value="Genomic_DNA"/>
</dbReference>
<dbReference type="GO" id="GO:0016020">
    <property type="term" value="C:membrane"/>
    <property type="evidence" value="ECO:0007669"/>
    <property type="project" value="InterPro"/>
</dbReference>
<proteinExistence type="predicted"/>
<dbReference type="InterPro" id="IPR007329">
    <property type="entry name" value="FMN-bd"/>
</dbReference>
<evidence type="ECO:0000313" key="4">
    <source>
        <dbReference type="Proteomes" id="UP000217431"/>
    </source>
</evidence>
<dbReference type="InterPro" id="IPR017896">
    <property type="entry name" value="4Fe4S_Fe-S-bd"/>
</dbReference>
<dbReference type="Pfam" id="PF12801">
    <property type="entry name" value="Fer4_5"/>
    <property type="match status" value="2"/>
</dbReference>
<feature type="transmembrane region" description="Helical" evidence="1">
    <location>
        <begin position="288"/>
        <end position="305"/>
    </location>
</feature>
<keyword evidence="1" id="KW-0472">Membrane</keyword>
<dbReference type="SMART" id="SM00900">
    <property type="entry name" value="FMN_bind"/>
    <property type="match status" value="1"/>
</dbReference>
<dbReference type="AlphaFoldDB" id="A0A0T7AQ13"/>
<keyword evidence="1" id="KW-0812">Transmembrane</keyword>
<feature type="transmembrane region" description="Helical" evidence="1">
    <location>
        <begin position="225"/>
        <end position="244"/>
    </location>
</feature>
<gene>
    <name evidence="3" type="ORF">PIOMA14_II_0717</name>
</gene>
<evidence type="ECO:0000313" key="3">
    <source>
        <dbReference type="EMBL" id="BAU19221.1"/>
    </source>
</evidence>
<feature type="transmembrane region" description="Helical" evidence="1">
    <location>
        <begin position="168"/>
        <end position="185"/>
    </location>
</feature>
<accession>A0A0T7AQ13</accession>
<feature type="transmembrane region" description="Helical" evidence="1">
    <location>
        <begin position="311"/>
        <end position="337"/>
    </location>
</feature>
<dbReference type="GO" id="GO:0010181">
    <property type="term" value="F:FMN binding"/>
    <property type="evidence" value="ECO:0007669"/>
    <property type="project" value="InterPro"/>
</dbReference>
<organism evidence="3 4">
    <name type="scientific">Prevotella intermedia</name>
    <dbReference type="NCBI Taxonomy" id="28131"/>
    <lineage>
        <taxon>Bacteria</taxon>
        <taxon>Pseudomonadati</taxon>
        <taxon>Bacteroidota</taxon>
        <taxon>Bacteroidia</taxon>
        <taxon>Bacteroidales</taxon>
        <taxon>Prevotellaceae</taxon>
        <taxon>Prevotella</taxon>
    </lineage>
</organism>
<dbReference type="Pfam" id="PF04205">
    <property type="entry name" value="FMN_bind"/>
    <property type="match status" value="1"/>
</dbReference>
<evidence type="ECO:0000256" key="1">
    <source>
        <dbReference type="SAM" id="Phobius"/>
    </source>
</evidence>
<feature type="transmembrane region" description="Helical" evidence="1">
    <location>
        <begin position="197"/>
        <end position="219"/>
    </location>
</feature>
<dbReference type="Proteomes" id="UP000217431">
    <property type="component" value="Chromosome II"/>
</dbReference>
<feature type="domain" description="FMN-binding" evidence="2">
    <location>
        <begin position="71"/>
        <end position="149"/>
    </location>
</feature>
<keyword evidence="1" id="KW-1133">Transmembrane helix</keyword>